<dbReference type="Pfam" id="PF09000">
    <property type="entry name" value="Cytotoxic"/>
    <property type="match status" value="1"/>
</dbReference>
<sequence>MSGYVPNAPKGYRNTGVEPVDLGEQRWAEYKDLPAKPEAKPGPVGCVFAKSCTLPNGVINHSNPGGFVPVESLKQYGTFAVLGTDSAITAGSTALQWVGGSGSASGLLARLGGTLALAGSTAVGFAALLLPDNTSADSAFYTSEQYAQLSQGNTRVRVNVKHLPDGSVSVYGFYTGTKAEWQKVPVIEAKIRGDQRVADLGNGTELIWTPATDPNTVLGIPALEGASLKPGIWVFPPTEQADKILVNPVHPPDYQDAIIWFPNTGIQPIYISLSVPGDHSYHIAPKGLAAFPDAVRDRVKSSVRGGGKKRTRWKDSKGRIYEWDSQHGAVEIYDKQGKHLGEFNPETGEQTKPAKPGRTTPK</sequence>
<dbReference type="InterPro" id="IPR036725">
    <property type="entry name" value="ColE3_ribonuclease_sf"/>
</dbReference>
<evidence type="ECO:0000313" key="8">
    <source>
        <dbReference type="Proteomes" id="UP000280455"/>
    </source>
</evidence>
<dbReference type="SUPFAM" id="SSF63840">
    <property type="entry name" value="Ribonuclease domain of colicin E3"/>
    <property type="match status" value="1"/>
</dbReference>
<proteinExistence type="predicted"/>
<dbReference type="SUPFAM" id="SSF69369">
    <property type="entry name" value="Cloacin translocation domain"/>
    <property type="match status" value="1"/>
</dbReference>
<keyword evidence="1" id="KW-0929">Antimicrobial</keyword>
<protein>
    <submittedName>
        <fullName evidence="7">Colicin E3</fullName>
    </submittedName>
</protein>
<feature type="domain" description="Colicin E3-like ribonuclease" evidence="6">
    <location>
        <begin position="284"/>
        <end position="359"/>
    </location>
</feature>
<dbReference type="GO" id="GO:0003723">
    <property type="term" value="F:RNA binding"/>
    <property type="evidence" value="ECO:0007669"/>
    <property type="project" value="InterPro"/>
</dbReference>
<dbReference type="Proteomes" id="UP000280455">
    <property type="component" value="Chromosome"/>
</dbReference>
<accession>A0AAD1E5W4</accession>
<evidence type="ECO:0000259" key="6">
    <source>
        <dbReference type="Pfam" id="PF09000"/>
    </source>
</evidence>
<dbReference type="InterPro" id="IPR009105">
    <property type="entry name" value="Colicin_E3_ribonuclease"/>
</dbReference>
<feature type="domain" description="Pyosin/cloacin translocation" evidence="5">
    <location>
        <begin position="144"/>
        <end position="271"/>
    </location>
</feature>
<dbReference type="GO" id="GO:0016788">
    <property type="term" value="F:hydrolase activity, acting on ester bonds"/>
    <property type="evidence" value="ECO:0007669"/>
    <property type="project" value="InterPro"/>
</dbReference>
<dbReference type="EMBL" id="CP027750">
    <property type="protein sequence ID" value="AZE29447.1"/>
    <property type="molecule type" value="Genomic_DNA"/>
</dbReference>
<gene>
    <name evidence="7" type="ORF">C4K07_2662</name>
</gene>
<evidence type="ECO:0000259" key="5">
    <source>
        <dbReference type="Pfam" id="PF06958"/>
    </source>
</evidence>
<name>A0AAD1E5W4_9PSED</name>
<dbReference type="AlphaFoldDB" id="A0AAD1E5W4"/>
<dbReference type="GO" id="GO:0042742">
    <property type="term" value="P:defense response to bacterium"/>
    <property type="evidence" value="ECO:0007669"/>
    <property type="project" value="UniProtKB-KW"/>
</dbReference>
<evidence type="ECO:0000313" key="7">
    <source>
        <dbReference type="EMBL" id="AZE29447.1"/>
    </source>
</evidence>
<dbReference type="InterPro" id="IPR036302">
    <property type="entry name" value="Pyosin/cloacin_T_dom_sf"/>
</dbReference>
<keyword evidence="2" id="KW-0044">Antibiotic</keyword>
<dbReference type="GO" id="GO:0043022">
    <property type="term" value="F:ribosome binding"/>
    <property type="evidence" value="ECO:0007669"/>
    <property type="project" value="InterPro"/>
</dbReference>
<organism evidence="7 8">
    <name type="scientific">Pseudomonas chlororaphis subsp. aureofaciens</name>
    <dbReference type="NCBI Taxonomy" id="587851"/>
    <lineage>
        <taxon>Bacteria</taxon>
        <taxon>Pseudomonadati</taxon>
        <taxon>Pseudomonadota</taxon>
        <taxon>Gammaproteobacteria</taxon>
        <taxon>Pseudomonadales</taxon>
        <taxon>Pseudomonadaceae</taxon>
        <taxon>Pseudomonas</taxon>
    </lineage>
</organism>
<evidence type="ECO:0000256" key="3">
    <source>
        <dbReference type="ARBA" id="ARBA00023048"/>
    </source>
</evidence>
<keyword evidence="3" id="KW-0078">Bacteriocin</keyword>
<evidence type="ECO:0000256" key="2">
    <source>
        <dbReference type="ARBA" id="ARBA00023022"/>
    </source>
</evidence>
<feature type="region of interest" description="Disordered" evidence="4">
    <location>
        <begin position="337"/>
        <end position="362"/>
    </location>
</feature>
<evidence type="ECO:0000256" key="4">
    <source>
        <dbReference type="SAM" id="MobiDB-lite"/>
    </source>
</evidence>
<dbReference type="Pfam" id="PF06958">
    <property type="entry name" value="Pyocin_S"/>
    <property type="match status" value="1"/>
</dbReference>
<evidence type="ECO:0000256" key="1">
    <source>
        <dbReference type="ARBA" id="ARBA00022529"/>
    </source>
</evidence>
<dbReference type="GO" id="GO:0031640">
    <property type="term" value="P:killing of cells of another organism"/>
    <property type="evidence" value="ECO:0007669"/>
    <property type="project" value="UniProtKB-KW"/>
</dbReference>
<reference evidence="7 8" key="1">
    <citation type="submission" date="2018-03" db="EMBL/GenBank/DDBJ databases">
        <title>Diversity of phytobeneficial traits revealed by whole-genome analysis of worldwide-isolated phenazine-producing Pseudomonas spp.</title>
        <authorList>
            <person name="Biessy A."/>
            <person name="Novinscak A."/>
            <person name="Blom J."/>
            <person name="Leger G."/>
            <person name="Thomashow L.S."/>
            <person name="Cazorla F.M."/>
            <person name="Josic D."/>
            <person name="Filion M."/>
        </authorList>
    </citation>
    <scope>NUCLEOTIDE SEQUENCE [LARGE SCALE GENOMIC DNA]</scope>
    <source>
        <strain evidence="7 8">ChPhzS24</strain>
    </source>
</reference>
<dbReference type="Gene3D" id="3.10.380.10">
    <property type="entry name" value="Colicin E3-like ribonuclease domain"/>
    <property type="match status" value="1"/>
</dbReference>
<dbReference type="RefSeq" id="WP_124301464.1">
    <property type="nucleotide sequence ID" value="NZ_CP027750.1"/>
</dbReference>
<dbReference type="InterPro" id="IPR016128">
    <property type="entry name" value="Pyosin/cloacin_T_dom"/>
</dbReference>